<dbReference type="Gene3D" id="3.30.70.270">
    <property type="match status" value="1"/>
</dbReference>
<keyword evidence="2" id="KW-0479">Metal-binding</keyword>
<sequence>MATGRAAVIRTFSCPVLYTVSYLATSESMVDIMFNFRIGKSTISKLIFDCCTVIWNKLKDEVLFKHSTDGWLKFANEFEAKWQMPHCVGAIDGKHVVHQAFARSGSVNFNHKVNIGMPGRCSDGVFKASEMGKKILNNTLHFPKASAISENYINIPYYIVADEAFPLHTCMMRPYPGRGKSKLPIKEAIIFNYRLSRARRCIENTFGILDSRWRIYKRVIIASEDTIYSIIKATVVLHNFVKNRETDSESISLLSALEIPNLSLFILFSLALRTLPLSTRKLFESTIIKNSDYPSVDNLLKFIRGRITVYENVGDLRKTVAHSKSLPAVSTFVKNRSNKGHPVALVAAKPSGVSTVSCLCCSGSHSISTCPKLRSWSLDDRNRSHWLRACPSKSRCHTCSKKHHSLLHGVNPPPKEEDEDGPGETSLCATALSARVNAVPAVLLGTALIHVRDRSGTWQTVRALMDSASQISAMTTLPVSGLSGTPVVDVKDVVECQIRPRFAPEPLLAVQTWVLPSITSDMPRSSVSADIKNRFSSLALADPQFNVSSPVDMLLGADVFSSMLDGRQVKVNPTLPTAFSSIFGWVLIGPLSSDVARHFHTLPVCLTTSIEALMDKFWSTEVPVAAPPSFTTDGSRAVALKRFESLERKLQSNEELRAAYCEFMSDYLSLGHMSISTFPGQYVIPHHAVCTKSDTGVKLRVVFDVSAVTRDGMSLNSCLYQGPKLQQDIVDILTWFRIRPLAFTTDICKMYRQVLVAPEYRPLQHILWRAFPHDQLVEYELNTVTYGLNCAPFLALRVLTAIADGDCVDRDAVRDALLQQTYVDDICVGADSTDEVLELQRHLISVLGKSE</sequence>
<dbReference type="InterPro" id="IPR043502">
    <property type="entry name" value="DNA/RNA_pol_sf"/>
</dbReference>
<evidence type="ECO:0000256" key="3">
    <source>
        <dbReference type="SAM" id="MobiDB-lite"/>
    </source>
</evidence>
<keyword evidence="6" id="KW-1185">Reference proteome</keyword>
<protein>
    <submittedName>
        <fullName evidence="5">OTU domain-containing protein</fullName>
    </submittedName>
</protein>
<organism evidence="5 6">
    <name type="scientific">Aphis craccivora</name>
    <name type="common">Cowpea aphid</name>
    <dbReference type="NCBI Taxonomy" id="307492"/>
    <lineage>
        <taxon>Eukaryota</taxon>
        <taxon>Metazoa</taxon>
        <taxon>Ecdysozoa</taxon>
        <taxon>Arthropoda</taxon>
        <taxon>Hexapoda</taxon>
        <taxon>Insecta</taxon>
        <taxon>Pterygota</taxon>
        <taxon>Neoptera</taxon>
        <taxon>Paraneoptera</taxon>
        <taxon>Hemiptera</taxon>
        <taxon>Sternorrhyncha</taxon>
        <taxon>Aphidomorpha</taxon>
        <taxon>Aphidoidea</taxon>
        <taxon>Aphididae</taxon>
        <taxon>Aphidini</taxon>
        <taxon>Aphis</taxon>
        <taxon>Aphis</taxon>
    </lineage>
</organism>
<evidence type="ECO:0000313" key="6">
    <source>
        <dbReference type="Proteomes" id="UP000478052"/>
    </source>
</evidence>
<dbReference type="AlphaFoldDB" id="A0A6G0Y1S3"/>
<dbReference type="SUPFAM" id="SSF56672">
    <property type="entry name" value="DNA/RNA polymerases"/>
    <property type="match status" value="1"/>
</dbReference>
<reference evidence="5 6" key="1">
    <citation type="submission" date="2019-08" db="EMBL/GenBank/DDBJ databases">
        <title>Whole genome of Aphis craccivora.</title>
        <authorList>
            <person name="Voronova N.V."/>
            <person name="Shulinski R.S."/>
            <person name="Bandarenka Y.V."/>
            <person name="Zhorov D.G."/>
            <person name="Warner D."/>
        </authorList>
    </citation>
    <scope>NUCLEOTIDE SEQUENCE [LARGE SCALE GENOMIC DNA]</scope>
    <source>
        <strain evidence="5">180601</strain>
        <tissue evidence="5">Whole Body</tissue>
    </source>
</reference>
<feature type="domain" description="DDE Tnp4" evidence="4">
    <location>
        <begin position="113"/>
        <end position="239"/>
    </location>
</feature>
<name>A0A6G0Y1S3_APHCR</name>
<dbReference type="PANTHER" id="PTHR47331">
    <property type="entry name" value="PHD-TYPE DOMAIN-CONTAINING PROTEIN"/>
    <property type="match status" value="1"/>
</dbReference>
<dbReference type="GO" id="GO:0046872">
    <property type="term" value="F:metal ion binding"/>
    <property type="evidence" value="ECO:0007669"/>
    <property type="project" value="UniProtKB-KW"/>
</dbReference>
<dbReference type="GO" id="GO:0071897">
    <property type="term" value="P:DNA biosynthetic process"/>
    <property type="evidence" value="ECO:0007669"/>
    <property type="project" value="UniProtKB-ARBA"/>
</dbReference>
<dbReference type="InterPro" id="IPR027806">
    <property type="entry name" value="HARBI1_dom"/>
</dbReference>
<dbReference type="Proteomes" id="UP000478052">
    <property type="component" value="Unassembled WGS sequence"/>
</dbReference>
<feature type="region of interest" description="Disordered" evidence="3">
    <location>
        <begin position="405"/>
        <end position="424"/>
    </location>
</feature>
<evidence type="ECO:0000256" key="2">
    <source>
        <dbReference type="ARBA" id="ARBA00022723"/>
    </source>
</evidence>
<proteinExistence type="predicted"/>
<dbReference type="EMBL" id="VUJU01006727">
    <property type="protein sequence ID" value="KAF0747752.1"/>
    <property type="molecule type" value="Genomic_DNA"/>
</dbReference>
<gene>
    <name evidence="5" type="ORF">FWK35_00018937</name>
</gene>
<comment type="caution">
    <text evidence="5">The sequence shown here is derived from an EMBL/GenBank/DDBJ whole genome shotgun (WGS) entry which is preliminary data.</text>
</comment>
<dbReference type="PANTHER" id="PTHR47331:SF1">
    <property type="entry name" value="GAG-LIKE PROTEIN"/>
    <property type="match status" value="1"/>
</dbReference>
<evidence type="ECO:0000256" key="1">
    <source>
        <dbReference type="ARBA" id="ARBA00001968"/>
    </source>
</evidence>
<dbReference type="Gene3D" id="3.10.10.10">
    <property type="entry name" value="HIV Type 1 Reverse Transcriptase, subunit A, domain 1"/>
    <property type="match status" value="1"/>
</dbReference>
<comment type="cofactor">
    <cofactor evidence="1">
        <name>a divalent metal cation</name>
        <dbReference type="ChEBI" id="CHEBI:60240"/>
    </cofactor>
</comment>
<dbReference type="Pfam" id="PF13359">
    <property type="entry name" value="DDE_Tnp_4"/>
    <property type="match status" value="1"/>
</dbReference>
<accession>A0A6G0Y1S3</accession>
<dbReference type="OrthoDB" id="6615580at2759"/>
<evidence type="ECO:0000313" key="5">
    <source>
        <dbReference type="EMBL" id="KAF0747752.1"/>
    </source>
</evidence>
<dbReference type="InterPro" id="IPR043128">
    <property type="entry name" value="Rev_trsase/Diguanyl_cyclase"/>
</dbReference>
<evidence type="ECO:0000259" key="4">
    <source>
        <dbReference type="Pfam" id="PF13359"/>
    </source>
</evidence>